<dbReference type="Gene3D" id="3.20.80.10">
    <property type="entry name" value="Regulatory factor, effector binding domain"/>
    <property type="match status" value="1"/>
</dbReference>
<accession>A0A672Q522</accession>
<keyword evidence="2" id="KW-1133">Transmembrane helix</keyword>
<feature type="compositionally biased region" description="Low complexity" evidence="1">
    <location>
        <begin position="315"/>
        <end position="327"/>
    </location>
</feature>
<evidence type="ECO:0000256" key="1">
    <source>
        <dbReference type="SAM" id="MobiDB-lite"/>
    </source>
</evidence>
<feature type="compositionally biased region" description="Basic and acidic residues" evidence="1">
    <location>
        <begin position="246"/>
        <end position="259"/>
    </location>
</feature>
<dbReference type="CTD" id="402960"/>
<evidence type="ECO:0000256" key="2">
    <source>
        <dbReference type="SAM" id="Phobius"/>
    </source>
</evidence>
<dbReference type="InterPro" id="IPR011256">
    <property type="entry name" value="Reg_factor_effector_dom_sf"/>
</dbReference>
<feature type="region of interest" description="Disordered" evidence="1">
    <location>
        <begin position="246"/>
        <end position="275"/>
    </location>
</feature>
<dbReference type="AlphaFoldDB" id="A0A672Q522"/>
<dbReference type="FunCoup" id="A0A672Q522">
    <property type="interactions" value="763"/>
</dbReference>
<gene>
    <name evidence="3" type="primary">tex264a</name>
</gene>
<dbReference type="GO" id="GO:0005634">
    <property type="term" value="C:nucleus"/>
    <property type="evidence" value="ECO:0007669"/>
    <property type="project" value="TreeGrafter"/>
</dbReference>
<reference evidence="3" key="2">
    <citation type="submission" date="2025-09" db="UniProtKB">
        <authorList>
            <consortium name="Ensembl"/>
        </authorList>
    </citation>
    <scope>IDENTIFICATION</scope>
</reference>
<keyword evidence="2" id="KW-0472">Membrane</keyword>
<keyword evidence="4" id="KW-1185">Reference proteome</keyword>
<feature type="compositionally biased region" description="Acidic residues" evidence="1">
    <location>
        <begin position="329"/>
        <end position="340"/>
    </location>
</feature>
<protein>
    <submittedName>
        <fullName evidence="3">Testis-expressed sequence 264 protein-like</fullName>
    </submittedName>
</protein>
<dbReference type="PANTHER" id="PTHR15949:SF3">
    <property type="entry name" value="TESTIS-EXPRESSED PROTEIN 264"/>
    <property type="match status" value="1"/>
</dbReference>
<evidence type="ECO:0000313" key="4">
    <source>
        <dbReference type="Proteomes" id="UP000472262"/>
    </source>
</evidence>
<dbReference type="GO" id="GO:0106300">
    <property type="term" value="P:protein-DNA covalent cross-linking repair"/>
    <property type="evidence" value="ECO:0007669"/>
    <property type="project" value="TreeGrafter"/>
</dbReference>
<name>A0A672Q522_SINGR</name>
<dbReference type="Ensembl" id="ENSSGRT00000076079.1">
    <property type="protein sequence ID" value="ENSSGRP00000071423.1"/>
    <property type="gene ID" value="ENSSGRG00000036486.1"/>
</dbReference>
<keyword evidence="2" id="KW-0812">Transmembrane</keyword>
<dbReference type="OMA" id="SPICGAY"/>
<dbReference type="OrthoDB" id="2140079at2759"/>
<dbReference type="GO" id="GO:0000421">
    <property type="term" value="C:autophagosome membrane"/>
    <property type="evidence" value="ECO:0007669"/>
    <property type="project" value="TreeGrafter"/>
</dbReference>
<feature type="compositionally biased region" description="Acidic residues" evidence="1">
    <location>
        <begin position="302"/>
        <end position="312"/>
    </location>
</feature>
<feature type="region of interest" description="Disordered" evidence="1">
    <location>
        <begin position="291"/>
        <end position="371"/>
    </location>
</feature>
<evidence type="ECO:0000313" key="3">
    <source>
        <dbReference type="Ensembl" id="ENSSGRP00000071423.1"/>
    </source>
</evidence>
<dbReference type="Proteomes" id="UP000472262">
    <property type="component" value="Unassembled WGS sequence"/>
</dbReference>
<dbReference type="InParanoid" id="A0A672Q522"/>
<dbReference type="PANTHER" id="PTHR15949">
    <property type="entry name" value="TESTIS-EXPRESSED PROTEIN 264"/>
    <property type="match status" value="1"/>
</dbReference>
<feature type="transmembrane region" description="Helical" evidence="2">
    <location>
        <begin position="49"/>
        <end position="72"/>
    </location>
</feature>
<feature type="transmembrane region" description="Helical" evidence="2">
    <location>
        <begin position="16"/>
        <end position="37"/>
    </location>
</feature>
<dbReference type="RefSeq" id="XP_016126569.1">
    <property type="nucleotide sequence ID" value="XM_016271083.1"/>
</dbReference>
<reference evidence="3" key="1">
    <citation type="submission" date="2025-08" db="UniProtKB">
        <authorList>
            <consortium name="Ensembl"/>
        </authorList>
    </citation>
    <scope>IDENTIFICATION</scope>
</reference>
<dbReference type="SUPFAM" id="SSF55136">
    <property type="entry name" value="Probable bacterial effector-binding domain"/>
    <property type="match status" value="1"/>
</dbReference>
<organism evidence="3 4">
    <name type="scientific">Sinocyclocheilus grahami</name>
    <name type="common">Dianchi golden-line fish</name>
    <name type="synonym">Barbus grahami</name>
    <dbReference type="NCBI Taxonomy" id="75366"/>
    <lineage>
        <taxon>Eukaryota</taxon>
        <taxon>Metazoa</taxon>
        <taxon>Chordata</taxon>
        <taxon>Craniata</taxon>
        <taxon>Vertebrata</taxon>
        <taxon>Euteleostomi</taxon>
        <taxon>Actinopterygii</taxon>
        <taxon>Neopterygii</taxon>
        <taxon>Teleostei</taxon>
        <taxon>Ostariophysi</taxon>
        <taxon>Cypriniformes</taxon>
        <taxon>Cyprinidae</taxon>
        <taxon>Cyprininae</taxon>
        <taxon>Sinocyclocheilus</taxon>
    </lineage>
</organism>
<dbReference type="GO" id="GO:0005657">
    <property type="term" value="C:replication fork"/>
    <property type="evidence" value="ECO:0007669"/>
    <property type="project" value="TreeGrafter"/>
</dbReference>
<dbReference type="KEGG" id="sgh:107584457"/>
<proteinExistence type="predicted"/>
<dbReference type="GO" id="GO:0005789">
    <property type="term" value="C:endoplasmic reticulum membrane"/>
    <property type="evidence" value="ECO:0007669"/>
    <property type="project" value="TreeGrafter"/>
</dbReference>
<dbReference type="GeneID" id="107584457"/>
<dbReference type="GO" id="GO:0061709">
    <property type="term" value="P:reticulophagy"/>
    <property type="evidence" value="ECO:0007669"/>
    <property type="project" value="TreeGrafter"/>
</dbReference>
<sequence length="371" mass="41338">MLHLQSDTGTVRKAEGLIVCAITATNNYSYTLSVFVIDFLTAGQKMSDFVILLLILFLVICLILTLVGFVFYTGLFSEVVIRTGSPPVKNITIAYKFRKGSYKASGAAFTESCSVGPKLSSVGVFYDNPNQTQADKCRYVVGSILCENEEKPDKELQRLYEKFGYKVISFPEVTCAVTSSFPNRCTLSPVCGAYRVYPELQQYIKERSLNAYPFLEICKGDLIHYMCPLENQVDFCVPELLEKKTSDDTEETVEHKDADVTELAAGEPEKKSRPVIQEVVEESRDVMEASAPLLESSQPSLGEEEGQSEDGDQGSKGSSESVGSGSSFEELDMEVEEEKEKEEKKNEVEEEDHNGLQKPMMVGETIRNREE</sequence>